<dbReference type="Gene3D" id="3.20.20.100">
    <property type="entry name" value="NADP-dependent oxidoreductase domain"/>
    <property type="match status" value="1"/>
</dbReference>
<dbReference type="GO" id="GO:0016491">
    <property type="term" value="F:oxidoreductase activity"/>
    <property type="evidence" value="ECO:0007669"/>
    <property type="project" value="InterPro"/>
</dbReference>
<name>A0A9W6ZUJ7_9STRA</name>
<dbReference type="InterPro" id="IPR020471">
    <property type="entry name" value="AKR"/>
</dbReference>
<evidence type="ECO:0000313" key="3">
    <source>
        <dbReference type="Proteomes" id="UP001165082"/>
    </source>
</evidence>
<dbReference type="EMBL" id="BRXZ01002379">
    <property type="protein sequence ID" value="GMH60809.1"/>
    <property type="molecule type" value="Genomic_DNA"/>
</dbReference>
<dbReference type="OrthoDB" id="196781at2759"/>
<feature type="domain" description="NADP-dependent oxidoreductase" evidence="1">
    <location>
        <begin position="2"/>
        <end position="250"/>
    </location>
</feature>
<gene>
    <name evidence="2" type="ORF">TrRE_jg13593</name>
</gene>
<protein>
    <recommendedName>
        <fullName evidence="1">NADP-dependent oxidoreductase domain-containing protein</fullName>
    </recommendedName>
</protein>
<dbReference type="InterPro" id="IPR023210">
    <property type="entry name" value="NADP_OxRdtase_dom"/>
</dbReference>
<dbReference type="SUPFAM" id="SSF51430">
    <property type="entry name" value="NAD(P)-linked oxidoreductase"/>
    <property type="match status" value="1"/>
</dbReference>
<accession>A0A9W6ZUJ7</accession>
<dbReference type="InterPro" id="IPR036812">
    <property type="entry name" value="NAD(P)_OxRdtase_dom_sf"/>
</dbReference>
<dbReference type="Pfam" id="PF00248">
    <property type="entry name" value="Aldo_ket_red"/>
    <property type="match status" value="1"/>
</dbReference>
<dbReference type="Proteomes" id="UP001165082">
    <property type="component" value="Unassembled WGS sequence"/>
</dbReference>
<sequence length="264" mass="29541">MGFTSFDTARASEWYSEDQVAMSITSSSIPREELFVTTKIHPRELGYNETLRAGRESAARFLGYVDVLLLHYPRCWKGLCGEGDFYEEGAWKESWRAIEDLRLEGTVRVGGGVSNFGPRDLQELGEIARNGGGEVVVIQDWVDPFHQSLPQQAFCSSIPSCTFMAYSSLGGQHLHRPPYKNIVLRSRTLRHIAKSHGVTIPTVVLSWQLQKEMAVVPRSTNPRHLRENISLLSSSAITLTAEEITAIEALEGREMDTNETGEEL</sequence>
<evidence type="ECO:0000313" key="2">
    <source>
        <dbReference type="EMBL" id="GMH60809.1"/>
    </source>
</evidence>
<keyword evidence="3" id="KW-1185">Reference proteome</keyword>
<dbReference type="PANTHER" id="PTHR43827:SF8">
    <property type="entry name" value="ALDO_KETO REDUCTASE FAMILY PROTEIN"/>
    <property type="match status" value="1"/>
</dbReference>
<dbReference type="AlphaFoldDB" id="A0A9W6ZUJ7"/>
<comment type="caution">
    <text evidence="2">The sequence shown here is derived from an EMBL/GenBank/DDBJ whole genome shotgun (WGS) entry which is preliminary data.</text>
</comment>
<dbReference type="PANTHER" id="PTHR43827">
    <property type="entry name" value="2,5-DIKETO-D-GLUCONIC ACID REDUCTASE"/>
    <property type="match status" value="1"/>
</dbReference>
<proteinExistence type="predicted"/>
<reference evidence="2" key="1">
    <citation type="submission" date="2022-07" db="EMBL/GenBank/DDBJ databases">
        <title>Genome analysis of Parmales, a sister group of diatoms, reveals the evolutionary specialization of diatoms from phago-mixotrophs to photoautotrophs.</title>
        <authorList>
            <person name="Ban H."/>
            <person name="Sato S."/>
            <person name="Yoshikawa S."/>
            <person name="Kazumasa Y."/>
            <person name="Nakamura Y."/>
            <person name="Ichinomiya M."/>
            <person name="Saitoh K."/>
            <person name="Sato N."/>
            <person name="Blanc-Mathieu R."/>
            <person name="Endo H."/>
            <person name="Kuwata A."/>
            <person name="Ogata H."/>
        </authorList>
    </citation>
    <scope>NUCLEOTIDE SEQUENCE</scope>
</reference>
<dbReference type="CDD" id="cd19071">
    <property type="entry name" value="AKR_AKR1-5-like"/>
    <property type="match status" value="1"/>
</dbReference>
<organism evidence="2 3">
    <name type="scientific">Triparma retinervis</name>
    <dbReference type="NCBI Taxonomy" id="2557542"/>
    <lineage>
        <taxon>Eukaryota</taxon>
        <taxon>Sar</taxon>
        <taxon>Stramenopiles</taxon>
        <taxon>Ochrophyta</taxon>
        <taxon>Bolidophyceae</taxon>
        <taxon>Parmales</taxon>
        <taxon>Triparmaceae</taxon>
        <taxon>Triparma</taxon>
    </lineage>
</organism>
<evidence type="ECO:0000259" key="1">
    <source>
        <dbReference type="Pfam" id="PF00248"/>
    </source>
</evidence>